<keyword evidence="1 3" id="KW-0547">Nucleotide-binding</keyword>
<dbReference type="Proteomes" id="UP001515480">
    <property type="component" value="Unassembled WGS sequence"/>
</dbReference>
<feature type="compositionally biased region" description="Low complexity" evidence="4">
    <location>
        <begin position="484"/>
        <end position="495"/>
    </location>
</feature>
<dbReference type="Pfam" id="PF00069">
    <property type="entry name" value="Pkinase"/>
    <property type="match status" value="1"/>
</dbReference>
<feature type="compositionally biased region" description="Low complexity" evidence="4">
    <location>
        <begin position="436"/>
        <end position="452"/>
    </location>
</feature>
<evidence type="ECO:0000256" key="3">
    <source>
        <dbReference type="PROSITE-ProRule" id="PRU10141"/>
    </source>
</evidence>
<dbReference type="GO" id="GO:0004672">
    <property type="term" value="F:protein kinase activity"/>
    <property type="evidence" value="ECO:0007669"/>
    <property type="project" value="InterPro"/>
</dbReference>
<evidence type="ECO:0000259" key="5">
    <source>
        <dbReference type="PROSITE" id="PS50011"/>
    </source>
</evidence>
<dbReference type="SUPFAM" id="SSF56112">
    <property type="entry name" value="Protein kinase-like (PK-like)"/>
    <property type="match status" value="1"/>
</dbReference>
<keyword evidence="2 3" id="KW-0067">ATP-binding</keyword>
<organism evidence="6 7">
    <name type="scientific">Prymnesium parvum</name>
    <name type="common">Toxic golden alga</name>
    <dbReference type="NCBI Taxonomy" id="97485"/>
    <lineage>
        <taxon>Eukaryota</taxon>
        <taxon>Haptista</taxon>
        <taxon>Haptophyta</taxon>
        <taxon>Prymnesiophyceae</taxon>
        <taxon>Prymnesiales</taxon>
        <taxon>Prymnesiaceae</taxon>
        <taxon>Prymnesium</taxon>
    </lineage>
</organism>
<name>A0AB34ISJ4_PRYPA</name>
<dbReference type="AlphaFoldDB" id="A0AB34ISJ4"/>
<dbReference type="PROSITE" id="PS00108">
    <property type="entry name" value="PROTEIN_KINASE_ST"/>
    <property type="match status" value="1"/>
</dbReference>
<dbReference type="GO" id="GO:0005634">
    <property type="term" value="C:nucleus"/>
    <property type="evidence" value="ECO:0007669"/>
    <property type="project" value="TreeGrafter"/>
</dbReference>
<dbReference type="PROSITE" id="PS50011">
    <property type="entry name" value="PROTEIN_KINASE_DOM"/>
    <property type="match status" value="1"/>
</dbReference>
<dbReference type="InterPro" id="IPR017441">
    <property type="entry name" value="Protein_kinase_ATP_BS"/>
</dbReference>
<reference evidence="6 7" key="1">
    <citation type="journal article" date="2024" name="Science">
        <title>Giant polyketide synthase enzymes in the biosynthesis of giant marine polyether toxins.</title>
        <authorList>
            <person name="Fallon T.R."/>
            <person name="Shende V.V."/>
            <person name="Wierzbicki I.H."/>
            <person name="Pendleton A.L."/>
            <person name="Watervoot N.F."/>
            <person name="Auber R.P."/>
            <person name="Gonzalez D.J."/>
            <person name="Wisecaver J.H."/>
            <person name="Moore B.S."/>
        </authorList>
    </citation>
    <scope>NUCLEOTIDE SEQUENCE [LARGE SCALE GENOMIC DNA]</scope>
    <source>
        <strain evidence="6 7">12B1</strain>
    </source>
</reference>
<feature type="region of interest" description="Disordered" evidence="4">
    <location>
        <begin position="1"/>
        <end position="69"/>
    </location>
</feature>
<dbReference type="InterPro" id="IPR000719">
    <property type="entry name" value="Prot_kinase_dom"/>
</dbReference>
<proteinExistence type="predicted"/>
<dbReference type="GO" id="GO:0005524">
    <property type="term" value="F:ATP binding"/>
    <property type="evidence" value="ECO:0007669"/>
    <property type="project" value="UniProtKB-UniRule"/>
</dbReference>
<accession>A0AB34ISJ4</accession>
<evidence type="ECO:0000313" key="6">
    <source>
        <dbReference type="EMBL" id="KAL1507181.1"/>
    </source>
</evidence>
<dbReference type="InterPro" id="IPR008271">
    <property type="entry name" value="Ser/Thr_kinase_AS"/>
</dbReference>
<dbReference type="SMART" id="SM00220">
    <property type="entry name" value="S_TKc"/>
    <property type="match status" value="1"/>
</dbReference>
<evidence type="ECO:0000313" key="7">
    <source>
        <dbReference type="Proteomes" id="UP001515480"/>
    </source>
</evidence>
<evidence type="ECO:0000256" key="4">
    <source>
        <dbReference type="SAM" id="MobiDB-lite"/>
    </source>
</evidence>
<feature type="region of interest" description="Disordered" evidence="4">
    <location>
        <begin position="426"/>
        <end position="534"/>
    </location>
</feature>
<dbReference type="Gene3D" id="1.10.510.10">
    <property type="entry name" value="Transferase(Phosphotransferase) domain 1"/>
    <property type="match status" value="1"/>
</dbReference>
<feature type="compositionally biased region" description="Basic and acidic residues" evidence="4">
    <location>
        <begin position="37"/>
        <end position="48"/>
    </location>
</feature>
<feature type="domain" description="Protein kinase" evidence="5">
    <location>
        <begin position="93"/>
        <end position="405"/>
    </location>
</feature>
<gene>
    <name evidence="6" type="ORF">AB1Y20_008032</name>
</gene>
<feature type="binding site" evidence="3">
    <location>
        <position position="124"/>
    </location>
    <ligand>
        <name>ATP</name>
        <dbReference type="ChEBI" id="CHEBI:30616"/>
    </ligand>
</feature>
<sequence length="534" mass="58645">MAWLKVGRRRTRSVGGSSSGRGAPSPAPKPELPWVHPDARSKNTRNADARAPAPSKVAPQPPSMSNSYTEDDVLQDLKGLQVIEKRRPDACFEVHAKVLGNGAYGAVHQGVMHGRTGPQDVAIKVIPESRMRPEVLAREAAVMERLSRTNHPSMVRFYKWCHPGSEEIRAAKKSPELAAQLASSHCLVMEAVVGGELFEYIAAQRGLNEREAGSLLAQLCEAVRVAHDLGIAHRDLKLENVLFSKETGSNRMLKLIDWGLAHQHEIDDNGVPMPEKLHTRCGSKSYMAPEVITCSSSRSHKRNENKHTQGFDAFKADVWSLGICLFAMLFGFFPFEQSDPTKDWRAEKVRDVQLAGGSAVATIMGFYPKKKISISPDAKALLDSMLMFEPTRRGSLHDVLASPYLLKHVAQLRRLSLSEDGLLMPTGADEIDENSAAESSNASSANSEMSNSWMRNRRVSDWTPRPSVALKPLGGRQGTDETDSSLSSVGSSVKRSVARLATLSKPENVMQLSTLPLPPHRPYRQPHHAPSSRG</sequence>
<protein>
    <recommendedName>
        <fullName evidence="5">Protein kinase domain-containing protein</fullName>
    </recommendedName>
</protein>
<keyword evidence="7" id="KW-1185">Reference proteome</keyword>
<evidence type="ECO:0000256" key="2">
    <source>
        <dbReference type="ARBA" id="ARBA00022840"/>
    </source>
</evidence>
<dbReference type="EMBL" id="JBGBPQ010000018">
    <property type="protein sequence ID" value="KAL1507181.1"/>
    <property type="molecule type" value="Genomic_DNA"/>
</dbReference>
<feature type="compositionally biased region" description="Low complexity" evidence="4">
    <location>
        <begin position="13"/>
        <end position="24"/>
    </location>
</feature>
<dbReference type="PROSITE" id="PS00107">
    <property type="entry name" value="PROTEIN_KINASE_ATP"/>
    <property type="match status" value="1"/>
</dbReference>
<dbReference type="InterPro" id="IPR011009">
    <property type="entry name" value="Kinase-like_dom_sf"/>
</dbReference>
<dbReference type="PANTHER" id="PTHR24345">
    <property type="entry name" value="SERINE/THREONINE-PROTEIN KINASE PLK"/>
    <property type="match status" value="1"/>
</dbReference>
<evidence type="ECO:0000256" key="1">
    <source>
        <dbReference type="ARBA" id="ARBA00022741"/>
    </source>
</evidence>
<comment type="caution">
    <text evidence="6">The sequence shown here is derived from an EMBL/GenBank/DDBJ whole genome shotgun (WGS) entry which is preliminary data.</text>
</comment>
<feature type="compositionally biased region" description="Basic residues" evidence="4">
    <location>
        <begin position="1"/>
        <end position="12"/>
    </location>
</feature>